<comment type="subunit">
    <text evidence="11">Part of an enzyme complex containing four subunits: a flavoprotein, an iron-sulfur protein, plus two membrane-anchoring proteins, SdhC and SdhD. The complex can form homotrimers.</text>
</comment>
<evidence type="ECO:0000256" key="10">
    <source>
        <dbReference type="ARBA" id="ARBA00023136"/>
    </source>
</evidence>
<comment type="cofactor">
    <cofactor evidence="12">
        <name>heme</name>
        <dbReference type="ChEBI" id="CHEBI:30413"/>
    </cofactor>
    <text evidence="12">The heme is bound between the two transmembrane subunits.</text>
</comment>
<keyword evidence="6 13" id="KW-0812">Transmembrane</keyword>
<keyword evidence="7 12" id="KW-0479">Metal-binding</keyword>
<dbReference type="InterPro" id="IPR034804">
    <property type="entry name" value="SQR/QFR_C/D"/>
</dbReference>
<dbReference type="PANTHER" id="PTHR10978">
    <property type="entry name" value="SUCCINATE DEHYDROGENASE CYTOCHROME B560 SUBUNIT"/>
    <property type="match status" value="1"/>
</dbReference>
<feature type="transmembrane region" description="Helical" evidence="13">
    <location>
        <begin position="53"/>
        <end position="73"/>
    </location>
</feature>
<evidence type="ECO:0000256" key="13">
    <source>
        <dbReference type="SAM" id="Phobius"/>
    </source>
</evidence>
<dbReference type="GO" id="GO:0005886">
    <property type="term" value="C:plasma membrane"/>
    <property type="evidence" value="ECO:0007669"/>
    <property type="project" value="TreeGrafter"/>
</dbReference>
<comment type="subcellular location">
    <subcellularLocation>
        <location evidence="2">Membrane</location>
    </subcellularLocation>
</comment>
<feature type="transmembrane region" description="Helical" evidence="13">
    <location>
        <begin position="140"/>
        <end position="160"/>
    </location>
</feature>
<dbReference type="PIRSF" id="PIRSF000178">
    <property type="entry name" value="SDH_cyt_b560"/>
    <property type="match status" value="1"/>
</dbReference>
<dbReference type="Gene3D" id="1.20.1300.10">
    <property type="entry name" value="Fumarate reductase/succinate dehydrogenase, transmembrane subunit"/>
    <property type="match status" value="1"/>
</dbReference>
<sequence length="163" mass="18483">MRFPELQTRYIQESPSMTELNSQPKRARPEFRNINALSDLPTYRLPPAGWVSILHRISGAIMFILMPFIIWMFDTSVSSEISFAKFTSVFSVGVGFIPGWFVKLVALAIIWAYLHHFIAGMRHLWMDINHAVSKEFGRSSAIFTLGLGSLLTLVLALKLFGAY</sequence>
<dbReference type="CDD" id="cd03499">
    <property type="entry name" value="SQR_TypeC_SdhC"/>
    <property type="match status" value="1"/>
</dbReference>
<evidence type="ECO:0000256" key="2">
    <source>
        <dbReference type="ARBA" id="ARBA00004370"/>
    </source>
</evidence>
<evidence type="ECO:0000256" key="5">
    <source>
        <dbReference type="ARBA" id="ARBA00022617"/>
    </source>
</evidence>
<evidence type="ECO:0000256" key="1">
    <source>
        <dbReference type="ARBA" id="ARBA00004050"/>
    </source>
</evidence>
<dbReference type="EMBL" id="FN543104">
    <property type="protein sequence ID" value="CBA28698.1"/>
    <property type="molecule type" value="Genomic_DNA"/>
</dbReference>
<protein>
    <recommendedName>
        <fullName evidence="4">Succinate dehydrogenase cytochrome b556 subunit</fullName>
    </recommendedName>
</protein>
<dbReference type="GO" id="GO:0006099">
    <property type="term" value="P:tricarboxylic acid cycle"/>
    <property type="evidence" value="ECO:0007669"/>
    <property type="project" value="InterPro"/>
</dbReference>
<dbReference type="InterPro" id="IPR014314">
    <property type="entry name" value="Succ_DH_cytb556"/>
</dbReference>
<keyword evidence="8 13" id="KW-1133">Transmembrane helix</keyword>
<dbReference type="GO" id="GO:0016491">
    <property type="term" value="F:oxidoreductase activity"/>
    <property type="evidence" value="ECO:0007669"/>
    <property type="project" value="UniProtKB-KW"/>
</dbReference>
<organism evidence="14">
    <name type="scientific">Curvibacter symbiont subsp. Hydra magnipapillata</name>
    <dbReference type="NCBI Taxonomy" id="667019"/>
    <lineage>
        <taxon>Bacteria</taxon>
        <taxon>Pseudomonadati</taxon>
        <taxon>Pseudomonadota</taxon>
        <taxon>Betaproteobacteria</taxon>
        <taxon>Burkholderiales</taxon>
        <taxon>Comamonadaceae</taxon>
        <taxon>Curvibacter</taxon>
    </lineage>
</organism>
<keyword evidence="9 12" id="KW-0408">Iron</keyword>
<evidence type="ECO:0000256" key="3">
    <source>
        <dbReference type="ARBA" id="ARBA00007244"/>
    </source>
</evidence>
<evidence type="ECO:0000256" key="11">
    <source>
        <dbReference type="ARBA" id="ARBA00025912"/>
    </source>
</evidence>
<evidence type="ECO:0000256" key="4">
    <source>
        <dbReference type="ARBA" id="ARBA00020076"/>
    </source>
</evidence>
<name>C9Y9P4_CURXX</name>
<dbReference type="AlphaFoldDB" id="C9Y9P4"/>
<comment type="similarity">
    <text evidence="3">Belongs to the cytochrome b560 family.</text>
</comment>
<evidence type="ECO:0000256" key="6">
    <source>
        <dbReference type="ARBA" id="ARBA00022692"/>
    </source>
</evidence>
<evidence type="ECO:0000256" key="7">
    <source>
        <dbReference type="ARBA" id="ARBA00022723"/>
    </source>
</evidence>
<dbReference type="GO" id="GO:0009055">
    <property type="term" value="F:electron transfer activity"/>
    <property type="evidence" value="ECO:0007669"/>
    <property type="project" value="InterPro"/>
</dbReference>
<dbReference type="InterPro" id="IPR000701">
    <property type="entry name" value="SuccDH_FuR_B_TM-su"/>
</dbReference>
<evidence type="ECO:0000256" key="8">
    <source>
        <dbReference type="ARBA" id="ARBA00022989"/>
    </source>
</evidence>
<dbReference type="GO" id="GO:0046872">
    <property type="term" value="F:metal ion binding"/>
    <property type="evidence" value="ECO:0007669"/>
    <property type="project" value="UniProtKB-KW"/>
</dbReference>
<keyword evidence="10 13" id="KW-0472">Membrane</keyword>
<keyword evidence="14" id="KW-0560">Oxidoreductase</keyword>
<evidence type="ECO:0000313" key="14">
    <source>
        <dbReference type="EMBL" id="CBA28698.1"/>
    </source>
</evidence>
<gene>
    <name evidence="14" type="ORF">Csp_A08450</name>
</gene>
<dbReference type="Pfam" id="PF01127">
    <property type="entry name" value="Sdh_cyt"/>
    <property type="match status" value="1"/>
</dbReference>
<dbReference type="SUPFAM" id="SSF81343">
    <property type="entry name" value="Fumarate reductase respiratory complex transmembrane subunits"/>
    <property type="match status" value="1"/>
</dbReference>
<dbReference type="PANTHER" id="PTHR10978:SF5">
    <property type="entry name" value="SUCCINATE DEHYDROGENASE CYTOCHROME B560 SUBUNIT, MITOCHONDRIAL"/>
    <property type="match status" value="1"/>
</dbReference>
<feature type="transmembrane region" description="Helical" evidence="13">
    <location>
        <begin position="93"/>
        <end position="119"/>
    </location>
</feature>
<reference evidence="14" key="1">
    <citation type="journal article" date="2010" name="Nature">
        <title>The dynamic genome of Hydra.</title>
        <authorList>
            <person name="Chapman J.A."/>
            <person name="Kirkness E.F."/>
            <person name="Simakov O."/>
            <person name="Hampson S.E."/>
            <person name="Mitros T."/>
            <person name="Weinmaier T."/>
            <person name="Rattei T."/>
            <person name="Balasubramanian P.G."/>
            <person name="Borman J."/>
            <person name="Busam D."/>
            <person name="Disbennett K."/>
            <person name="Pfannkoch C."/>
            <person name="Sumin N."/>
            <person name="Sutton G."/>
            <person name="Viswanathan L."/>
            <person name="Walenz B."/>
            <person name="Goodstein D.M."/>
            <person name="Hellsten U."/>
            <person name="Kawashima T."/>
            <person name="Prochnik S.E."/>
            <person name="Putnam N.H."/>
            <person name="Shu S."/>
            <person name="Blumberg B."/>
            <person name="Dana C.E."/>
            <person name="Gee L."/>
            <person name="Kibler D.F."/>
            <person name="Law L."/>
            <person name="Lindgens D."/>
            <person name="Martinez D.E."/>
            <person name="Peng J."/>
            <person name="Wigge P.A."/>
            <person name="Bertulat B."/>
            <person name="Guder C."/>
            <person name="Nakamura Y."/>
            <person name="Ozbek S."/>
            <person name="Watanabe H."/>
            <person name="Khalturin K."/>
            <person name="Hemmrich G."/>
            <person name="Franke A."/>
            <person name="Augustin R."/>
            <person name="Fraune S."/>
            <person name="Hayakawa E."/>
            <person name="Hayakawa S."/>
            <person name="Hirose M."/>
            <person name="Hwang J."/>
            <person name="Ikeo K."/>
            <person name="Nishimiya-Fujisawa C."/>
            <person name="Ogura A."/>
            <person name="Takahashi T."/>
            <person name="Steinmetz P.R."/>
            <person name="Zhang X."/>
            <person name="Aufschnaiter R."/>
            <person name="Eder M.K."/>
            <person name="Gorny A.K."/>
            <person name="Salvenmoser W."/>
            <person name="Heimberg A.M."/>
            <person name="Wheeler B.M."/>
            <person name="Peterson K.J."/>
            <person name="Boettger A."/>
            <person name="Tischler P."/>
            <person name="Wolf A."/>
            <person name="Gojobori T."/>
            <person name="Remington K.A."/>
            <person name="Strausberg R.L."/>
            <person name="Venter J."/>
            <person name="Technau U."/>
            <person name="Hobmayer B."/>
            <person name="Bosch T.C."/>
            <person name="Holstein T.W."/>
            <person name="Fujisawa T."/>
            <person name="Bode H.R."/>
            <person name="David C.N."/>
            <person name="Rokhsar D.S."/>
            <person name="Steele R.E."/>
        </authorList>
    </citation>
    <scope>NUCLEOTIDE SEQUENCE</scope>
</reference>
<feature type="binding site" description="axial binding residue" evidence="12">
    <location>
        <position position="116"/>
    </location>
    <ligand>
        <name>heme</name>
        <dbReference type="ChEBI" id="CHEBI:30413"/>
        <note>ligand shared with second transmembrane subunit</note>
    </ligand>
    <ligandPart>
        <name>Fe</name>
        <dbReference type="ChEBI" id="CHEBI:18248"/>
    </ligandPart>
</feature>
<keyword evidence="5 12" id="KW-0349">Heme</keyword>
<evidence type="ECO:0000256" key="12">
    <source>
        <dbReference type="PIRSR" id="PIRSR000178-1"/>
    </source>
</evidence>
<proteinExistence type="inferred from homology"/>
<dbReference type="NCBIfam" id="TIGR02970">
    <property type="entry name" value="succ_dehyd_cytB"/>
    <property type="match status" value="1"/>
</dbReference>
<accession>C9Y9P4</accession>
<comment type="function">
    <text evidence="1">Membrane-anchoring subunit of succinate dehydrogenase (SDH).</text>
</comment>
<evidence type="ECO:0000256" key="9">
    <source>
        <dbReference type="ARBA" id="ARBA00023004"/>
    </source>
</evidence>